<organism evidence="6 7">
    <name type="scientific">Marinospirillum alkaliphilum DSM 21637</name>
    <dbReference type="NCBI Taxonomy" id="1122209"/>
    <lineage>
        <taxon>Bacteria</taxon>
        <taxon>Pseudomonadati</taxon>
        <taxon>Pseudomonadota</taxon>
        <taxon>Gammaproteobacteria</taxon>
        <taxon>Oceanospirillales</taxon>
        <taxon>Oceanospirillaceae</taxon>
        <taxon>Marinospirillum</taxon>
    </lineage>
</organism>
<gene>
    <name evidence="6" type="ORF">SAMN02745752_00974</name>
</gene>
<evidence type="ECO:0000313" key="6">
    <source>
        <dbReference type="EMBL" id="SFX24339.1"/>
    </source>
</evidence>
<evidence type="ECO:0000256" key="4">
    <source>
        <dbReference type="ARBA" id="ARBA00023136"/>
    </source>
</evidence>
<dbReference type="Pfam" id="PF04357">
    <property type="entry name" value="TamB"/>
    <property type="match status" value="1"/>
</dbReference>
<dbReference type="EMBL" id="FPJW01000002">
    <property type="protein sequence ID" value="SFX24339.1"/>
    <property type="molecule type" value="Genomic_DNA"/>
</dbReference>
<dbReference type="GO" id="GO:0009306">
    <property type="term" value="P:protein secretion"/>
    <property type="evidence" value="ECO:0007669"/>
    <property type="project" value="InterPro"/>
</dbReference>
<dbReference type="PANTHER" id="PTHR36985:SF1">
    <property type="entry name" value="TRANSLOCATION AND ASSEMBLY MODULE SUBUNIT TAMB"/>
    <property type="match status" value="1"/>
</dbReference>
<keyword evidence="7" id="KW-1185">Reference proteome</keyword>
<dbReference type="OrthoDB" id="5555605at2"/>
<keyword evidence="4" id="KW-0472">Membrane</keyword>
<proteinExistence type="predicted"/>
<evidence type="ECO:0000256" key="2">
    <source>
        <dbReference type="ARBA" id="ARBA00022692"/>
    </source>
</evidence>
<name>A0A1K1VHV7_9GAMM</name>
<evidence type="ECO:0000256" key="1">
    <source>
        <dbReference type="ARBA" id="ARBA00004167"/>
    </source>
</evidence>
<accession>A0A1K1VHV7</accession>
<dbReference type="InterPro" id="IPR007452">
    <property type="entry name" value="TamB_C"/>
</dbReference>
<dbReference type="RefSeq" id="WP_084661914.1">
    <property type="nucleotide sequence ID" value="NZ_FPJW01000002.1"/>
</dbReference>
<sequence length="1136" mass="128656">MMMRHRWMLLRHWLERRLLKPVLWLVRLLRWLVLLISGLFSLFMLLLVLLVMWLLLSQPGGQWLLNQVPGLEVQGFRGQLLNRWQADHLRWQDDDHGLQVELEQLSLRWSLTCLLEQRLCLRRVQASQLHLVLPADQGEAVATPEPVTDWQGFRMPELQLPQVELPLALQVDALQLGAFKLNEQLLLQGINLQLKWQASQLTLQHLSLTSPLLPEGMDQQVQLAGQVDFQNDWPLQLLLQGGLGGYPLHLAMDGSLARLHLDLQLDDPEQARVLQLVGWINLLQAELPVDLLLDVPGFYPAADAHAWLDFWPEQLELDQTRLQLQGDLESGWQLLLESQVLWAHQPLLLDLSAGLDFEQLSIEHLQLYAGQHQQLQMAARLGQAQNKSWQLEFGAEGQWLLPELGLTDFILQLQGDWAPDQQTYQLSVEQLQLHAADQQLQLVAALNQHQWSAELQLDSQTLPQTVTATDASLPQGDVQLQLATRLPTLWSPLMESWPALNVLLQRIRQGELQLGVQSQAMKWQDFALQQADFAFRYQGDDALNPELELQFRAAGLQQDEQRLERLQLIMDGHLQQHQLQLALSHQGQPLQLELTGGIQEQEQQLLWMYQLAPFAVEQLAYFWPEDLRWQEQLTGYLQGQWRWTDQVVFLEAELLAEEGVLAVQVSDPLLETSEWVELAYHRLVLGFTLDEQRLAAGLTLDGDQLGYFDAEMALALHADAATGQRALQGQYLLRDLQLQLLIPFLDLDELSGQLQGQGEIKGHLLEPELWGSLQLQQVTASDQQWPLSLNHLEGELRLQGHRALLDGRFEAGRRGEGQIQGELVWRPELEAVLMLQAEQLEIRVEPWATLIIQPDLQLGYRQQRLHLSGRLAVPSGQIVIRQLPPQAVRVSDDARLIDQDERDAAPLDLDMDVEVLLGSQRLQLDAFGLLADLQGRLRIGNDMDTRGELLLVNGSYQSWGQDLRLRRARLVFAGPVELPFLDVEAVRTTSSGVVAGLRITGRADEPQTEIFSEPAMPSEQALAYLVLGRPLRGESDDNAMNTAAISLGLRGATGVTQRIGDTLGVRDLQLETEGEGEAASVMASGYLNERLSVRYGVGLYDEVTRFAVRYELTRQVYIEAASALASSLDIFWRVDY</sequence>
<dbReference type="Proteomes" id="UP000182350">
    <property type="component" value="Unassembled WGS sequence"/>
</dbReference>
<reference evidence="6 7" key="1">
    <citation type="submission" date="2016-11" db="EMBL/GenBank/DDBJ databases">
        <authorList>
            <person name="Jaros S."/>
            <person name="Januszkiewicz K."/>
            <person name="Wedrychowicz H."/>
        </authorList>
    </citation>
    <scope>NUCLEOTIDE SEQUENCE [LARGE SCALE GENOMIC DNA]</scope>
    <source>
        <strain evidence="6 7">DSM 21637</strain>
    </source>
</reference>
<feature type="domain" description="Translocation and assembly module TamB C-terminal" evidence="5">
    <location>
        <begin position="810"/>
        <end position="1136"/>
    </location>
</feature>
<protein>
    <recommendedName>
        <fullName evidence="5">Translocation and assembly module TamB C-terminal domain-containing protein</fullName>
    </recommendedName>
</protein>
<dbReference type="AlphaFoldDB" id="A0A1K1VHV7"/>
<evidence type="ECO:0000259" key="5">
    <source>
        <dbReference type="Pfam" id="PF04357"/>
    </source>
</evidence>
<dbReference type="STRING" id="1122209.SAMN02745752_00974"/>
<keyword evidence="3" id="KW-1133">Transmembrane helix</keyword>
<evidence type="ECO:0000256" key="3">
    <source>
        <dbReference type="ARBA" id="ARBA00022989"/>
    </source>
</evidence>
<dbReference type="PANTHER" id="PTHR36985">
    <property type="entry name" value="TRANSLOCATION AND ASSEMBLY MODULE SUBUNIT TAMB"/>
    <property type="match status" value="1"/>
</dbReference>
<keyword evidence="2" id="KW-0812">Transmembrane</keyword>
<evidence type="ECO:0000313" key="7">
    <source>
        <dbReference type="Proteomes" id="UP000182350"/>
    </source>
</evidence>
<dbReference type="GO" id="GO:0005886">
    <property type="term" value="C:plasma membrane"/>
    <property type="evidence" value="ECO:0007669"/>
    <property type="project" value="InterPro"/>
</dbReference>
<dbReference type="GO" id="GO:0097347">
    <property type="term" value="C:TAM protein secretion complex"/>
    <property type="evidence" value="ECO:0007669"/>
    <property type="project" value="TreeGrafter"/>
</dbReference>
<comment type="subcellular location">
    <subcellularLocation>
        <location evidence="1">Membrane</location>
        <topology evidence="1">Single-pass membrane protein</topology>
    </subcellularLocation>
</comment>